<dbReference type="AlphaFoldDB" id="A0A8H5EZI3"/>
<reference evidence="2 3" key="1">
    <citation type="journal article" date="2020" name="ISME J.">
        <title>Uncovering the hidden diversity of litter-decomposition mechanisms in mushroom-forming fungi.</title>
        <authorList>
            <person name="Floudas D."/>
            <person name="Bentzer J."/>
            <person name="Ahren D."/>
            <person name="Johansson T."/>
            <person name="Persson P."/>
            <person name="Tunlid A."/>
        </authorList>
    </citation>
    <scope>NUCLEOTIDE SEQUENCE [LARGE SCALE GENOMIC DNA]</scope>
    <source>
        <strain evidence="2 3">CBS 101986</strain>
    </source>
</reference>
<keyword evidence="1" id="KW-1133">Transmembrane helix</keyword>
<feature type="transmembrane region" description="Helical" evidence="1">
    <location>
        <begin position="57"/>
        <end position="76"/>
    </location>
</feature>
<evidence type="ECO:0000256" key="1">
    <source>
        <dbReference type="SAM" id="Phobius"/>
    </source>
</evidence>
<feature type="transmembrane region" description="Helical" evidence="1">
    <location>
        <begin position="130"/>
        <end position="152"/>
    </location>
</feature>
<gene>
    <name evidence="2" type="ORF">D9619_012072</name>
</gene>
<organism evidence="2 3">
    <name type="scientific">Psilocybe cf. subviscida</name>
    <dbReference type="NCBI Taxonomy" id="2480587"/>
    <lineage>
        <taxon>Eukaryota</taxon>
        <taxon>Fungi</taxon>
        <taxon>Dikarya</taxon>
        <taxon>Basidiomycota</taxon>
        <taxon>Agaricomycotina</taxon>
        <taxon>Agaricomycetes</taxon>
        <taxon>Agaricomycetidae</taxon>
        <taxon>Agaricales</taxon>
        <taxon>Agaricineae</taxon>
        <taxon>Strophariaceae</taxon>
        <taxon>Psilocybe</taxon>
    </lineage>
</organism>
<evidence type="ECO:0000313" key="3">
    <source>
        <dbReference type="Proteomes" id="UP000567179"/>
    </source>
</evidence>
<dbReference type="EMBL" id="JAACJJ010000031">
    <property type="protein sequence ID" value="KAF5317982.1"/>
    <property type="molecule type" value="Genomic_DNA"/>
</dbReference>
<name>A0A8H5EZI3_9AGAR</name>
<proteinExistence type="predicted"/>
<feature type="transmembrane region" description="Helical" evidence="1">
    <location>
        <begin position="275"/>
        <end position="292"/>
    </location>
</feature>
<feature type="transmembrane region" description="Helical" evidence="1">
    <location>
        <begin position="185"/>
        <end position="209"/>
    </location>
</feature>
<feature type="transmembrane region" description="Helical" evidence="1">
    <location>
        <begin position="230"/>
        <end position="255"/>
    </location>
</feature>
<feature type="transmembrane region" description="Helical" evidence="1">
    <location>
        <begin position="96"/>
        <end position="118"/>
    </location>
</feature>
<feature type="transmembrane region" description="Helical" evidence="1">
    <location>
        <begin position="20"/>
        <end position="45"/>
    </location>
</feature>
<keyword evidence="1" id="KW-0812">Transmembrane</keyword>
<accession>A0A8H5EZI3</accession>
<comment type="caution">
    <text evidence="2">The sequence shown here is derived from an EMBL/GenBank/DDBJ whole genome shotgun (WGS) entry which is preliminary data.</text>
</comment>
<keyword evidence="3" id="KW-1185">Reference proteome</keyword>
<keyword evidence="1" id="KW-0472">Membrane</keyword>
<dbReference type="Proteomes" id="UP000567179">
    <property type="component" value="Unassembled WGS sequence"/>
</dbReference>
<evidence type="ECO:0000313" key="2">
    <source>
        <dbReference type="EMBL" id="KAF5317982.1"/>
    </source>
</evidence>
<protein>
    <submittedName>
        <fullName evidence="2">Uncharacterized protein</fullName>
    </submittedName>
</protein>
<sequence length="300" mass="33426">MSEYPAGVPSNLFDVGDSFIISLFPSTAAYGANIALSFAFMSSLVHSRFKRTRVESLAYGIYVLALMALATHATVYNVQSLISNVVFKHHAGNSNVGLPVSLPLVVLMTNCFMFWWCFNLYRTTPKTPRAFVNALLSVFIFLNLGSVILFLYKYPSMQNTDYWTLGNINNLDHYYDLVTSLDGSIFIFFAVTAGINIAITIIITARLIGIHKSIVRSRPKSSGDHFKPSLLIYVDTMGSFFIKSNFLSTIVALTVELSFSTHFQSNANMNIPRVLSPQISVLSILLLIRRMTAESTMHPM</sequence>